<gene>
    <name evidence="14" type="ORF">ACEWY4_009845</name>
</gene>
<dbReference type="InterPro" id="IPR050392">
    <property type="entry name" value="Collagen/C1q_domain"/>
</dbReference>
<keyword evidence="2" id="KW-0964">Secreted</keyword>
<dbReference type="InterPro" id="IPR008983">
    <property type="entry name" value="Tumour_necrosis_fac-like_dom"/>
</dbReference>
<evidence type="ECO:0000256" key="9">
    <source>
        <dbReference type="ARBA" id="ARBA00023180"/>
    </source>
</evidence>
<evidence type="ECO:0000256" key="8">
    <source>
        <dbReference type="ARBA" id="ARBA00023157"/>
    </source>
</evidence>
<keyword evidence="15" id="KW-1185">Reference proteome</keyword>
<organism evidence="14 15">
    <name type="scientific">Coilia grayii</name>
    <name type="common">Gray's grenadier anchovy</name>
    <dbReference type="NCBI Taxonomy" id="363190"/>
    <lineage>
        <taxon>Eukaryota</taxon>
        <taxon>Metazoa</taxon>
        <taxon>Chordata</taxon>
        <taxon>Craniata</taxon>
        <taxon>Vertebrata</taxon>
        <taxon>Euteleostomi</taxon>
        <taxon>Actinopterygii</taxon>
        <taxon>Neopterygii</taxon>
        <taxon>Teleostei</taxon>
        <taxon>Clupei</taxon>
        <taxon>Clupeiformes</taxon>
        <taxon>Clupeoidei</taxon>
        <taxon>Engraulidae</taxon>
        <taxon>Coilinae</taxon>
        <taxon>Coilia</taxon>
    </lineage>
</organism>
<comment type="subcellular location">
    <subcellularLocation>
        <location evidence="1">Secreted</location>
        <location evidence="1">Extracellular space</location>
        <location evidence="1">Extracellular matrix</location>
    </subcellularLocation>
</comment>
<evidence type="ECO:0000256" key="5">
    <source>
        <dbReference type="ARBA" id="ARBA00022737"/>
    </source>
</evidence>
<evidence type="ECO:0000259" key="13">
    <source>
        <dbReference type="PROSITE" id="PS50871"/>
    </source>
</evidence>
<comment type="caution">
    <text evidence="14">The sequence shown here is derived from an EMBL/GenBank/DDBJ whole genome shotgun (WGS) entry which is preliminary data.</text>
</comment>
<evidence type="ECO:0000256" key="10">
    <source>
        <dbReference type="ARBA" id="ARBA00023278"/>
    </source>
</evidence>
<evidence type="ECO:0000256" key="12">
    <source>
        <dbReference type="SAM" id="SignalP"/>
    </source>
</evidence>
<evidence type="ECO:0000256" key="7">
    <source>
        <dbReference type="ARBA" id="ARBA00022875"/>
    </source>
</evidence>
<dbReference type="SUPFAM" id="SSF49842">
    <property type="entry name" value="TNF-like"/>
    <property type="match status" value="1"/>
</dbReference>
<dbReference type="Proteomes" id="UP001591681">
    <property type="component" value="Unassembled WGS sequence"/>
</dbReference>
<dbReference type="InterPro" id="IPR001073">
    <property type="entry name" value="C1q_dom"/>
</dbReference>
<keyword evidence="5" id="KW-0677">Repeat</keyword>
<feature type="region of interest" description="Disordered" evidence="11">
    <location>
        <begin position="25"/>
        <end position="114"/>
    </location>
</feature>
<dbReference type="Pfam" id="PF00386">
    <property type="entry name" value="C1q"/>
    <property type="match status" value="1"/>
</dbReference>
<keyword evidence="6" id="KW-0391">Immunity</keyword>
<feature type="domain" description="C1q" evidence="13">
    <location>
        <begin position="109"/>
        <end position="245"/>
    </location>
</feature>
<dbReference type="PANTHER" id="PTHR15427:SF26">
    <property type="entry name" value="COMPLEMENT C1Q SUBCOMPONENT SUBUNIT A"/>
    <property type="match status" value="1"/>
</dbReference>
<dbReference type="Gene3D" id="2.60.120.40">
    <property type="match status" value="1"/>
</dbReference>
<dbReference type="GO" id="GO:0005581">
    <property type="term" value="C:collagen trimer"/>
    <property type="evidence" value="ECO:0007669"/>
    <property type="project" value="UniProtKB-KW"/>
</dbReference>
<dbReference type="PROSITE" id="PS50871">
    <property type="entry name" value="C1Q"/>
    <property type="match status" value="1"/>
</dbReference>
<evidence type="ECO:0000256" key="1">
    <source>
        <dbReference type="ARBA" id="ARBA00004498"/>
    </source>
</evidence>
<evidence type="ECO:0000313" key="15">
    <source>
        <dbReference type="Proteomes" id="UP001591681"/>
    </source>
</evidence>
<dbReference type="GO" id="GO:0006958">
    <property type="term" value="P:complement activation, classical pathway"/>
    <property type="evidence" value="ECO:0007669"/>
    <property type="project" value="UniProtKB-KW"/>
</dbReference>
<dbReference type="PANTHER" id="PTHR15427">
    <property type="entry name" value="EMILIN ELASTIN MICROFIBRIL INTERFACE-LOCATED PROTEIN ELASTIN MICROFIBRIL INTERFACER"/>
    <property type="match status" value="1"/>
</dbReference>
<dbReference type="EMBL" id="JBHFQA010000008">
    <property type="protein sequence ID" value="KAL2095126.1"/>
    <property type="molecule type" value="Genomic_DNA"/>
</dbReference>
<feature type="signal peptide" evidence="12">
    <location>
        <begin position="1"/>
        <end position="21"/>
    </location>
</feature>
<keyword evidence="8" id="KW-1015">Disulfide bond</keyword>
<reference evidence="14 15" key="1">
    <citation type="submission" date="2024-09" db="EMBL/GenBank/DDBJ databases">
        <title>A chromosome-level genome assembly of Gray's grenadier anchovy, Coilia grayii.</title>
        <authorList>
            <person name="Fu Z."/>
        </authorList>
    </citation>
    <scope>NUCLEOTIDE SEQUENCE [LARGE SCALE GENOMIC DNA]</scope>
    <source>
        <strain evidence="14">G4</strain>
        <tissue evidence="14">Muscle</tissue>
    </source>
</reference>
<name>A0ABD1K7M5_9TELE</name>
<sequence>MRCVLCLGLVWVVALLHFGTCQDSCRVQDGRPGEKGMSGRDGLIGQKGEKGEPSYFDGTDRVQGQKGDQGSKGEPGDIGMKGYPGDGGPSGPPGPPGTRGSSSGGSGTAQNKRSAFSVTLAQEAAPYNDRPLRFTTAIVNINGDFRMEEGKFACKIPGVYYFVFHAMSTQNNCVRLKSDSDTSLSFCDYNIRNGKQVVSGGTVLQLSAGQKVWLEPFKGHRDRNTPSNSKDRFFIFNGFLISPSQ</sequence>
<keyword evidence="4" id="KW-0399">Innate immunity</keyword>
<accession>A0ABD1K7M5</accession>
<evidence type="ECO:0000256" key="2">
    <source>
        <dbReference type="ARBA" id="ARBA00022525"/>
    </source>
</evidence>
<evidence type="ECO:0000313" key="14">
    <source>
        <dbReference type="EMBL" id="KAL2095126.1"/>
    </source>
</evidence>
<feature type="compositionally biased region" description="Basic and acidic residues" evidence="11">
    <location>
        <begin position="26"/>
        <end position="38"/>
    </location>
</feature>
<keyword evidence="3" id="KW-0272">Extracellular matrix</keyword>
<keyword evidence="7" id="KW-0180">Complement pathway</keyword>
<evidence type="ECO:0000256" key="4">
    <source>
        <dbReference type="ARBA" id="ARBA00022588"/>
    </source>
</evidence>
<evidence type="ECO:0000256" key="3">
    <source>
        <dbReference type="ARBA" id="ARBA00022530"/>
    </source>
</evidence>
<keyword evidence="10" id="KW-0379">Hydroxylation</keyword>
<dbReference type="PRINTS" id="PR00007">
    <property type="entry name" value="COMPLEMNTC1Q"/>
</dbReference>
<dbReference type="AlphaFoldDB" id="A0ABD1K7M5"/>
<dbReference type="SMART" id="SM00110">
    <property type="entry name" value="C1Q"/>
    <property type="match status" value="1"/>
</dbReference>
<evidence type="ECO:0000256" key="6">
    <source>
        <dbReference type="ARBA" id="ARBA00022859"/>
    </source>
</evidence>
<proteinExistence type="predicted"/>
<dbReference type="GO" id="GO:0045087">
    <property type="term" value="P:innate immune response"/>
    <property type="evidence" value="ECO:0007669"/>
    <property type="project" value="UniProtKB-KW"/>
</dbReference>
<protein>
    <recommendedName>
        <fullName evidence="13">C1q domain-containing protein</fullName>
    </recommendedName>
</protein>
<feature type="chain" id="PRO_5044852749" description="C1q domain-containing protein" evidence="12">
    <location>
        <begin position="22"/>
        <end position="245"/>
    </location>
</feature>
<keyword evidence="9" id="KW-0325">Glycoprotein</keyword>
<evidence type="ECO:0000256" key="11">
    <source>
        <dbReference type="SAM" id="MobiDB-lite"/>
    </source>
</evidence>
<keyword evidence="12" id="KW-0732">Signal</keyword>